<dbReference type="GO" id="GO:0005634">
    <property type="term" value="C:nucleus"/>
    <property type="evidence" value="ECO:0007669"/>
    <property type="project" value="TreeGrafter"/>
</dbReference>
<keyword evidence="1" id="KW-0645">Protease</keyword>
<feature type="domain" description="USP" evidence="4">
    <location>
        <begin position="1323"/>
        <end position="1654"/>
    </location>
</feature>
<dbReference type="GO" id="GO:0016579">
    <property type="term" value="P:protein deubiquitination"/>
    <property type="evidence" value="ECO:0007669"/>
    <property type="project" value="InterPro"/>
</dbReference>
<protein>
    <recommendedName>
        <fullName evidence="4">USP domain-containing protein</fullName>
    </recommendedName>
</protein>
<keyword evidence="6" id="KW-1185">Reference proteome</keyword>
<dbReference type="InterPro" id="IPR056850">
    <property type="entry name" value="ARM_UBP34_24_USP9X_Y"/>
</dbReference>
<dbReference type="PROSITE" id="PS00973">
    <property type="entry name" value="USP_2"/>
    <property type="match status" value="1"/>
</dbReference>
<evidence type="ECO:0000313" key="5">
    <source>
        <dbReference type="EMBL" id="CAD8082270.1"/>
    </source>
</evidence>
<dbReference type="PROSITE" id="PS50235">
    <property type="entry name" value="USP_3"/>
    <property type="match status" value="1"/>
</dbReference>
<dbReference type="PANTHER" id="PTHR24006:SF827">
    <property type="entry name" value="UBIQUITIN CARBOXYL-TERMINAL HYDROLASE 34"/>
    <property type="match status" value="1"/>
</dbReference>
<dbReference type="PANTHER" id="PTHR24006">
    <property type="entry name" value="UBIQUITIN CARBOXYL-TERMINAL HYDROLASE"/>
    <property type="match status" value="1"/>
</dbReference>
<proteinExistence type="predicted"/>
<organism evidence="5 6">
    <name type="scientific">Paramecium primaurelia</name>
    <dbReference type="NCBI Taxonomy" id="5886"/>
    <lineage>
        <taxon>Eukaryota</taxon>
        <taxon>Sar</taxon>
        <taxon>Alveolata</taxon>
        <taxon>Ciliophora</taxon>
        <taxon>Intramacronucleata</taxon>
        <taxon>Oligohymenophorea</taxon>
        <taxon>Peniculida</taxon>
        <taxon>Parameciidae</taxon>
        <taxon>Paramecium</taxon>
    </lineage>
</organism>
<dbReference type="GO" id="GO:0005829">
    <property type="term" value="C:cytosol"/>
    <property type="evidence" value="ECO:0007669"/>
    <property type="project" value="TreeGrafter"/>
</dbReference>
<dbReference type="InterPro" id="IPR001394">
    <property type="entry name" value="Peptidase_C19_UCH"/>
</dbReference>
<evidence type="ECO:0000256" key="3">
    <source>
        <dbReference type="ARBA" id="ARBA00022801"/>
    </source>
</evidence>
<dbReference type="FunFam" id="3.90.70.10:FF:000022">
    <property type="entry name" value="Ubiquitin carboxyl-terminal hydrolase 24"/>
    <property type="match status" value="1"/>
</dbReference>
<dbReference type="InterPro" id="IPR028889">
    <property type="entry name" value="USP"/>
</dbReference>
<dbReference type="Pfam" id="PF25010">
    <property type="entry name" value="ARM_UBP24_USP9X-Y"/>
    <property type="match status" value="1"/>
</dbReference>
<dbReference type="GO" id="GO:0004843">
    <property type="term" value="F:cysteine-type deubiquitinase activity"/>
    <property type="evidence" value="ECO:0007669"/>
    <property type="project" value="InterPro"/>
</dbReference>
<accession>A0A8S1MPY5</accession>
<keyword evidence="2" id="KW-0833">Ubl conjugation pathway</keyword>
<dbReference type="EMBL" id="CAJJDM010000070">
    <property type="protein sequence ID" value="CAD8082270.1"/>
    <property type="molecule type" value="Genomic_DNA"/>
</dbReference>
<evidence type="ECO:0000259" key="4">
    <source>
        <dbReference type="PROSITE" id="PS50235"/>
    </source>
</evidence>
<keyword evidence="3" id="KW-0378">Hydrolase</keyword>
<dbReference type="Pfam" id="PF00443">
    <property type="entry name" value="UCH"/>
    <property type="match status" value="1"/>
</dbReference>
<dbReference type="GO" id="GO:0006508">
    <property type="term" value="P:proteolysis"/>
    <property type="evidence" value="ECO:0007669"/>
    <property type="project" value="UniProtKB-KW"/>
</dbReference>
<dbReference type="InterPro" id="IPR018200">
    <property type="entry name" value="USP_CS"/>
</dbReference>
<evidence type="ECO:0000256" key="2">
    <source>
        <dbReference type="ARBA" id="ARBA00022786"/>
    </source>
</evidence>
<dbReference type="InterPro" id="IPR050164">
    <property type="entry name" value="Peptidase_C19"/>
</dbReference>
<evidence type="ECO:0000256" key="1">
    <source>
        <dbReference type="ARBA" id="ARBA00022670"/>
    </source>
</evidence>
<comment type="caution">
    <text evidence="5">The sequence shown here is derived from an EMBL/GenBank/DDBJ whole genome shotgun (WGS) entry which is preliminary data.</text>
</comment>
<name>A0A8S1MPY5_PARPR</name>
<evidence type="ECO:0000313" key="6">
    <source>
        <dbReference type="Proteomes" id="UP000688137"/>
    </source>
</evidence>
<dbReference type="OMA" id="ECEATEI"/>
<gene>
    <name evidence="5" type="ORF">PPRIM_AZ9-3.1.T0670170</name>
</gene>
<reference evidence="5" key="1">
    <citation type="submission" date="2021-01" db="EMBL/GenBank/DDBJ databases">
        <authorList>
            <consortium name="Genoscope - CEA"/>
            <person name="William W."/>
        </authorList>
    </citation>
    <scope>NUCLEOTIDE SEQUENCE</scope>
</reference>
<sequence>MFAELIQHIKNTSPQFTIGQYADAYDNYSSWRMCKVINLTSDLITVQYDGWSQKYDETHKLKVGRVVYFRSHTELYTGAQKSAVREFYIAKEVDHIQQVIEKMQKLIVSDFANVEAQDVCQFVRGELYLLIDSVMQEQQQYTQGEFKMTTDLIEAFIRFFIFWANRILEKINIYIQGIQAHPLIYYFHLDTCLVSCHPEMFDTLTKIFNGGGSRCKRYFLNNEQQLLKMYSISDRHTQNFQQGFFKYFQDSNGLQVIENLITWQHGEGEAKQKVPFGIIKNILPLVEGIYRSFPTNQIKQEWLSKMKDMIINRLHQLTNNDLKESNLNPVFQIFKLIPQQFSSIFNISQECEATEIKLAITLIKSSILEKKIKGVKELTEIIDKVTTSKSSMMYQNVMSNYFNPDKLGKFLQEEKVFDILLQEAGHAEVFKRAAPILRFMVEQVNSSIKDIEQLWEASQMRHETEAQSVYEVISDIARVMNHEQMDMIYQKLANLNQKEIDLNLIIFMKDFTLSAFRNVPCKNKGIQSLNLMWDLLQDKSELNSNLLEPLMSGFIQCLKQDREQYQYQQLCLENLRRSISFPQCLHILQKIIESYGQGQVYFGGSSSEDNLNKVMKEHQMIDLIIRNLEVYRANVNNCQDCFTILSGKVAHAQRIQYKMDFLEYIAASPKKYEFSLENFKKLWNILIINPIHETDRNPMLDFLVKGGFRVKEDLFKNIFCNINYPIKLCYRSIEKYFMQLNQKNGSINCQKSQIRILKYDQIVGINFFFDVAFNYPDSDQAIQTLLQLHMRTEKANQVEQKLQMWNSLLMKCKEALKQSNNQVQIQNVIKCLKDLVTGIEGKQYFNTSSPAITFTKFQVQIVKDEKTLKEISLPSNSTLLAVRKHLNQLYNFNQQDFDMYLANHDMKVNQDNEEDLTISLFEESKSRDKPDIILQNISQNMNSLCLSIRKFKANLSSNTELSEILFDLLQSENYEDIWEVLTLMPQNKQIKDRLDKGGSDEDSWSKILYFNCNKKLLYCLQIYETMIQQDRNVGQNFLKTKGCQSIINYYLKRQENEFTNLFNLKCFAQIAKIIGICNIKDQEINRKCVKYIIYALQKIENKVYQDPSAIQSFLQNNFRIASTENVGDIEQMIKSLTELIDPQIRKTLCQQLIDLKPLHKHFQNLGENLQNVMKLKNQGEQYLELYAGVLQQTNNNDLTRITQRLPEIVISFLQEEETEKILLQAFRLICILVTKCQESLLMITTNESLADSIINSLFQLNKKTLQSQDTRKAGYEIVQKLFANQKLMLIFEQYFSCAFWRTSSNTNWNIVQTQQSKSQTGFVGLRNLGCICYMNSLMQQLFTLPNFRESILSLNLEQGQQTIAYQFQLLLSALKNSQKQFYDPTNFCSVLGPNYKPINFYEQMDVDEFFLQLMDKLELELKPLKRDMIIPKSFGGFMSTEFISKGCQHQSSREELFLALSLQVKNKKNIYESMKMMTDGEMLEGDNAYMCEKCEKKVPALMRVCIKQLPNVLIMVLKRFEFNYETQQKFKLNDYYEFPTQLNMKQFTKEYLQKQDYQDTEDADRPIVTEYSDEYYDYYLRGVIIHVGTADHGHYYSLIKDAQTNKWYEFNDILVKPFEFGDLATEAFGNDDKGRTNQLLSRSKNAYMLFYERKTYFDENGKPLKNDQELRWFFNNNKNEKQNDEILIDNIKFQISQVMFDETFFEFSCALLDEGSQIHIGRFCLQYFLTVVIRFQERGQFVPRYLEKLKQITRNSVQLANEFLISIQNIDVLNELILQNPIQDMRVIIGGLINDAIKCLIDNEKYTSYKEFKQKSNLIQLTQSMIHYIQIRKNSDQIQRIIYQLSLHDFSKTYLRELKGVGRIFLYFLDEPPVGAGYIEITDPNVEQKLLKINKQYIRNEQIQQNPQILQQQDNLKFDNLFIDYSYIVMALNQLIYQDDDELCMLDDPQLFKRILSSTFARQPRLALKEAIQKYIKLNNNPWDQSLSVVQTLYEHMKDCDEKDLKTALIVLRGIGEIDDAYIEQRLTLVAEAFISALKDNLGYWYYTSIMFDYIIKICTKLAFQKAFVDVLNRNKGVLKLMYQWLKESQNPFQNFSQQRWKVFKKRQMNVLAQDITEKLNKFQALSQKRIESLEKIMNQQVVNSSGYDSDTVPNFEQQVDVIIPARTYLNNFETCGYSTWTIGINLGDMMELRQNNMNKWVFSTDSSLAPPNTQTIKYENHVSFMK</sequence>
<dbReference type="Proteomes" id="UP000688137">
    <property type="component" value="Unassembled WGS sequence"/>
</dbReference>